<dbReference type="EMBL" id="CAJPEX010001019">
    <property type="protein sequence ID" value="CAG0917962.1"/>
    <property type="molecule type" value="Genomic_DNA"/>
</dbReference>
<evidence type="ECO:0000313" key="9">
    <source>
        <dbReference type="EMBL" id="CAD7277810.1"/>
    </source>
</evidence>
<evidence type="ECO:0000256" key="3">
    <source>
        <dbReference type="ARBA" id="ARBA00023015"/>
    </source>
</evidence>
<name>A0A7R9GCY3_9CRUS</name>
<dbReference type="EMBL" id="OA883056">
    <property type="protein sequence ID" value="CAD7277810.1"/>
    <property type="molecule type" value="Genomic_DNA"/>
</dbReference>
<dbReference type="PROSITE" id="PS51640">
    <property type="entry name" value="MRG"/>
    <property type="match status" value="1"/>
</dbReference>
<dbReference type="GO" id="GO:0005634">
    <property type="term" value="C:nucleus"/>
    <property type="evidence" value="ECO:0007669"/>
    <property type="project" value="UniProtKB-SubCell"/>
</dbReference>
<feature type="compositionally biased region" description="Basic and acidic residues" evidence="6">
    <location>
        <begin position="194"/>
        <end position="211"/>
    </location>
</feature>
<dbReference type="GO" id="GO:0035267">
    <property type="term" value="C:NuA4 histone acetyltransferase complex"/>
    <property type="evidence" value="ECO:0007669"/>
    <property type="project" value="TreeGrafter"/>
</dbReference>
<dbReference type="PANTHER" id="PTHR10880">
    <property type="entry name" value="MORTALITY FACTOR 4-LIKE PROTEIN"/>
    <property type="match status" value="1"/>
</dbReference>
<dbReference type="Proteomes" id="UP000678499">
    <property type="component" value="Unassembled WGS sequence"/>
</dbReference>
<dbReference type="InterPro" id="IPR026541">
    <property type="entry name" value="MRG_dom"/>
</dbReference>
<dbReference type="AlphaFoldDB" id="A0A7R9GCY3"/>
<proteinExistence type="predicted"/>
<evidence type="ECO:0000259" key="8">
    <source>
        <dbReference type="Pfam" id="PF11717"/>
    </source>
</evidence>
<feature type="non-terminal residue" evidence="9">
    <location>
        <position position="1"/>
    </location>
</feature>
<dbReference type="GO" id="GO:0006325">
    <property type="term" value="P:chromatin organization"/>
    <property type="evidence" value="ECO:0007669"/>
    <property type="project" value="UniProtKB-KW"/>
</dbReference>
<evidence type="ECO:0000256" key="5">
    <source>
        <dbReference type="ARBA" id="ARBA00023242"/>
    </source>
</evidence>
<reference evidence="9" key="1">
    <citation type="submission" date="2020-11" db="EMBL/GenBank/DDBJ databases">
        <authorList>
            <person name="Tran Van P."/>
        </authorList>
    </citation>
    <scope>NUCLEOTIDE SEQUENCE</scope>
</reference>
<dbReference type="PANTHER" id="PTHR10880:SF48">
    <property type="entry name" value="MORTALITY FACTOR 4 LIKE 2"/>
    <property type="match status" value="1"/>
</dbReference>
<dbReference type="InterPro" id="IPR008676">
    <property type="entry name" value="MRG"/>
</dbReference>
<sequence>IFAVHYHTLFLFSCGMETEEPGGAETLDLEKGNELFCFHGPSLYAARVSDKREKDGIKQYLIHYFGWKKIYDEWIPCTSPRLVLPGTDRHKQYAERVVPVRQNANAVKSTKSDEKQPLSRSPKKHSDQDNASNSDRVRRGSTKSPTPTQSPPRAEPLNLEPSLKLEDVRIASSATKKLKRKRTKSNSEDLSDGSDDRVVKEEVDGSDEKRPSHQKLKHRRKLGFGESSTVRQSPFAKPDRVAVKPQYSSMKTPRKLMDPNVECVLDIDVPPNLAGILVQDAKECSSVEEVKFESCVTIDEIFQRYLDTRPDILQCNYAKVRVIERVVGAIGDLFQLLLPVRLLYDSEKAMHRNMTEGNEEPLIKMYGGVHLLRLLCSDFVCVLEKCLNKRALEERRAGLVMNYVYDILDFMRSNVEFWYKGDCGLLLKQSEETKASEDVELPDISADDAAQVFCYNFNREDISHDKAGVNGVNCSKDLALISNSSAEN</sequence>
<gene>
    <name evidence="9" type="ORF">NMOB1V02_LOCUS5533</name>
</gene>
<keyword evidence="4" id="KW-0804">Transcription</keyword>
<evidence type="ECO:0000256" key="2">
    <source>
        <dbReference type="ARBA" id="ARBA00022853"/>
    </source>
</evidence>
<evidence type="ECO:0000259" key="7">
    <source>
        <dbReference type="Pfam" id="PF05712"/>
    </source>
</evidence>
<keyword evidence="3" id="KW-0805">Transcription regulation</keyword>
<feature type="region of interest" description="Disordered" evidence="6">
    <location>
        <begin position="95"/>
        <end position="247"/>
    </location>
</feature>
<dbReference type="Gene3D" id="1.10.274.30">
    <property type="entry name" value="MRG domain"/>
    <property type="match status" value="1"/>
</dbReference>
<feature type="domain" description="MRG" evidence="7">
    <location>
        <begin position="264"/>
        <end position="420"/>
    </location>
</feature>
<dbReference type="InterPro" id="IPR025995">
    <property type="entry name" value="Tudor-knot"/>
</dbReference>
<keyword evidence="5" id="KW-0539">Nucleus</keyword>
<evidence type="ECO:0000256" key="1">
    <source>
        <dbReference type="ARBA" id="ARBA00004123"/>
    </source>
</evidence>
<evidence type="ECO:0000256" key="6">
    <source>
        <dbReference type="SAM" id="MobiDB-lite"/>
    </source>
</evidence>
<dbReference type="InterPro" id="IPR038217">
    <property type="entry name" value="MRG_C_sf"/>
</dbReference>
<evidence type="ECO:0000256" key="4">
    <source>
        <dbReference type="ARBA" id="ARBA00023163"/>
    </source>
</evidence>
<accession>A0A7R9GCY3</accession>
<dbReference type="SUPFAM" id="SSF54160">
    <property type="entry name" value="Chromo domain-like"/>
    <property type="match status" value="1"/>
</dbReference>
<feature type="compositionally biased region" description="Basic residues" evidence="6">
    <location>
        <begin position="212"/>
        <end position="222"/>
    </location>
</feature>
<dbReference type="InterPro" id="IPR016197">
    <property type="entry name" value="Chromo-like_dom_sf"/>
</dbReference>
<dbReference type="Pfam" id="PF05712">
    <property type="entry name" value="MRG"/>
    <property type="match status" value="1"/>
</dbReference>
<protein>
    <recommendedName>
        <fullName evidence="11">MRG domain-containing protein</fullName>
    </recommendedName>
</protein>
<keyword evidence="2" id="KW-0156">Chromatin regulator</keyword>
<organism evidence="9">
    <name type="scientific">Notodromas monacha</name>
    <dbReference type="NCBI Taxonomy" id="399045"/>
    <lineage>
        <taxon>Eukaryota</taxon>
        <taxon>Metazoa</taxon>
        <taxon>Ecdysozoa</taxon>
        <taxon>Arthropoda</taxon>
        <taxon>Crustacea</taxon>
        <taxon>Oligostraca</taxon>
        <taxon>Ostracoda</taxon>
        <taxon>Podocopa</taxon>
        <taxon>Podocopida</taxon>
        <taxon>Cypridocopina</taxon>
        <taxon>Cypridoidea</taxon>
        <taxon>Cyprididae</taxon>
        <taxon>Notodromas</taxon>
    </lineage>
</organism>
<comment type="subcellular location">
    <subcellularLocation>
        <location evidence="1">Nucleus</location>
    </subcellularLocation>
</comment>
<feature type="domain" description="Tudor-knot" evidence="8">
    <location>
        <begin position="30"/>
        <end position="78"/>
    </location>
</feature>
<dbReference type="OrthoDB" id="6624743at2759"/>
<dbReference type="Gene3D" id="2.30.30.140">
    <property type="match status" value="1"/>
</dbReference>
<evidence type="ECO:0000313" key="10">
    <source>
        <dbReference type="Proteomes" id="UP000678499"/>
    </source>
</evidence>
<dbReference type="Pfam" id="PF11717">
    <property type="entry name" value="Tudor-knot"/>
    <property type="match status" value="1"/>
</dbReference>
<dbReference type="GO" id="GO:0006355">
    <property type="term" value="P:regulation of DNA-templated transcription"/>
    <property type="evidence" value="ECO:0007669"/>
    <property type="project" value="InterPro"/>
</dbReference>
<keyword evidence="10" id="KW-1185">Reference proteome</keyword>
<evidence type="ECO:0008006" key="11">
    <source>
        <dbReference type="Google" id="ProtNLM"/>
    </source>
</evidence>